<feature type="compositionally biased region" description="Low complexity" evidence="7">
    <location>
        <begin position="203"/>
        <end position="245"/>
    </location>
</feature>
<dbReference type="InterPro" id="IPR001138">
    <property type="entry name" value="Zn2Cys6_DnaBD"/>
</dbReference>
<feature type="region of interest" description="Disordered" evidence="7">
    <location>
        <begin position="1"/>
        <end position="174"/>
    </location>
</feature>
<accession>A0ABR1QMQ6</accession>
<keyword evidence="2" id="KW-0862">Zinc</keyword>
<dbReference type="CDD" id="cd00067">
    <property type="entry name" value="GAL4"/>
    <property type="match status" value="1"/>
</dbReference>
<keyword evidence="5" id="KW-0804">Transcription</keyword>
<evidence type="ECO:0000259" key="8">
    <source>
        <dbReference type="PROSITE" id="PS50048"/>
    </source>
</evidence>
<reference evidence="9 10" key="1">
    <citation type="submission" date="2023-01" db="EMBL/GenBank/DDBJ databases">
        <title>Analysis of 21 Apiospora genomes using comparative genomics revels a genus with tremendous synthesis potential of carbohydrate active enzymes and secondary metabolites.</title>
        <authorList>
            <person name="Sorensen T."/>
        </authorList>
    </citation>
    <scope>NUCLEOTIDE SEQUENCE [LARGE SCALE GENOMIC DNA]</scope>
    <source>
        <strain evidence="9 10">CBS 24483</strain>
    </source>
</reference>
<keyword evidence="10" id="KW-1185">Reference proteome</keyword>
<protein>
    <recommendedName>
        <fullName evidence="8">Zn(2)-C6 fungal-type domain-containing protein</fullName>
    </recommendedName>
</protein>
<feature type="compositionally biased region" description="Low complexity" evidence="7">
    <location>
        <begin position="348"/>
        <end position="366"/>
    </location>
</feature>
<organism evidence="9 10">
    <name type="scientific">Apiospora aurea</name>
    <dbReference type="NCBI Taxonomy" id="335848"/>
    <lineage>
        <taxon>Eukaryota</taxon>
        <taxon>Fungi</taxon>
        <taxon>Dikarya</taxon>
        <taxon>Ascomycota</taxon>
        <taxon>Pezizomycotina</taxon>
        <taxon>Sordariomycetes</taxon>
        <taxon>Xylariomycetidae</taxon>
        <taxon>Amphisphaeriales</taxon>
        <taxon>Apiosporaceae</taxon>
        <taxon>Apiospora</taxon>
    </lineage>
</organism>
<dbReference type="SUPFAM" id="SSF57701">
    <property type="entry name" value="Zn2/Cys6 DNA-binding domain"/>
    <property type="match status" value="1"/>
</dbReference>
<dbReference type="EMBL" id="JAQQWE010000003">
    <property type="protein sequence ID" value="KAK7959629.1"/>
    <property type="molecule type" value="Genomic_DNA"/>
</dbReference>
<evidence type="ECO:0000256" key="2">
    <source>
        <dbReference type="ARBA" id="ARBA00022833"/>
    </source>
</evidence>
<evidence type="ECO:0000256" key="5">
    <source>
        <dbReference type="ARBA" id="ARBA00023163"/>
    </source>
</evidence>
<dbReference type="PROSITE" id="PS50048">
    <property type="entry name" value="ZN2_CY6_FUNGAL_2"/>
    <property type="match status" value="1"/>
</dbReference>
<dbReference type="PROSITE" id="PS00463">
    <property type="entry name" value="ZN2_CY6_FUNGAL_1"/>
    <property type="match status" value="1"/>
</dbReference>
<proteinExistence type="predicted"/>
<dbReference type="Pfam" id="PF00172">
    <property type="entry name" value="Zn_clus"/>
    <property type="match status" value="1"/>
</dbReference>
<dbReference type="SMART" id="SM00066">
    <property type="entry name" value="GAL4"/>
    <property type="match status" value="1"/>
</dbReference>
<feature type="region of interest" description="Disordered" evidence="7">
    <location>
        <begin position="468"/>
        <end position="508"/>
    </location>
</feature>
<feature type="compositionally biased region" description="Pro residues" evidence="7">
    <location>
        <begin position="484"/>
        <end position="508"/>
    </location>
</feature>
<gene>
    <name evidence="9" type="ORF">PG986_004483</name>
</gene>
<keyword evidence="6" id="KW-0539">Nucleus</keyword>
<feature type="region of interest" description="Disordered" evidence="7">
    <location>
        <begin position="346"/>
        <end position="369"/>
    </location>
</feature>
<dbReference type="RefSeq" id="XP_066703332.1">
    <property type="nucleotide sequence ID" value="XM_066840705.1"/>
</dbReference>
<evidence type="ECO:0000256" key="3">
    <source>
        <dbReference type="ARBA" id="ARBA00023015"/>
    </source>
</evidence>
<feature type="compositionally biased region" description="Pro residues" evidence="7">
    <location>
        <begin position="275"/>
        <end position="292"/>
    </location>
</feature>
<evidence type="ECO:0000256" key="1">
    <source>
        <dbReference type="ARBA" id="ARBA00022723"/>
    </source>
</evidence>
<feature type="compositionally biased region" description="Low complexity" evidence="7">
    <location>
        <begin position="252"/>
        <end position="261"/>
    </location>
</feature>
<evidence type="ECO:0000256" key="7">
    <source>
        <dbReference type="SAM" id="MobiDB-lite"/>
    </source>
</evidence>
<evidence type="ECO:0000256" key="4">
    <source>
        <dbReference type="ARBA" id="ARBA00023125"/>
    </source>
</evidence>
<dbReference type="Gene3D" id="4.10.240.10">
    <property type="entry name" value="Zn(2)-C6 fungal-type DNA-binding domain"/>
    <property type="match status" value="1"/>
</dbReference>
<dbReference type="InterPro" id="IPR036864">
    <property type="entry name" value="Zn2-C6_fun-type_DNA-bd_sf"/>
</dbReference>
<dbReference type="Proteomes" id="UP001391051">
    <property type="component" value="Unassembled WGS sequence"/>
</dbReference>
<evidence type="ECO:0000256" key="6">
    <source>
        <dbReference type="ARBA" id="ARBA00023242"/>
    </source>
</evidence>
<feature type="compositionally biased region" description="Basic and acidic residues" evidence="7">
    <location>
        <begin position="186"/>
        <end position="197"/>
    </location>
</feature>
<feature type="compositionally biased region" description="Basic and acidic residues" evidence="7">
    <location>
        <begin position="137"/>
        <end position="150"/>
    </location>
</feature>
<keyword evidence="1" id="KW-0479">Metal-binding</keyword>
<dbReference type="PANTHER" id="PTHR36206:SF13">
    <property type="entry name" value="TRANSCRIPTIONAL REGULATORY PROTEIN MOC3"/>
    <property type="match status" value="1"/>
</dbReference>
<evidence type="ECO:0000313" key="10">
    <source>
        <dbReference type="Proteomes" id="UP001391051"/>
    </source>
</evidence>
<name>A0ABR1QMQ6_9PEZI</name>
<feature type="region of interest" description="Disordered" evidence="7">
    <location>
        <begin position="186"/>
        <end position="304"/>
    </location>
</feature>
<feature type="domain" description="Zn(2)-C6 fungal-type" evidence="8">
    <location>
        <begin position="432"/>
        <end position="460"/>
    </location>
</feature>
<dbReference type="InterPro" id="IPR052360">
    <property type="entry name" value="Transcr_Regulatory_Proteins"/>
</dbReference>
<keyword evidence="3" id="KW-0805">Transcription regulation</keyword>
<feature type="region of interest" description="Disordered" evidence="7">
    <location>
        <begin position="586"/>
        <end position="615"/>
    </location>
</feature>
<evidence type="ECO:0000313" key="9">
    <source>
        <dbReference type="EMBL" id="KAK7959629.1"/>
    </source>
</evidence>
<feature type="compositionally biased region" description="Polar residues" evidence="7">
    <location>
        <begin position="62"/>
        <end position="73"/>
    </location>
</feature>
<dbReference type="GeneID" id="92073767"/>
<feature type="compositionally biased region" description="Low complexity" evidence="7">
    <location>
        <begin position="91"/>
        <end position="125"/>
    </location>
</feature>
<sequence length="912" mass="97780">MSEAQEQPPQPGHPRPGQAQDQDEPRPAPGRGTVAFPPAISAAAQEDAHAPIRASRHGLSSAFVTDNSSSNNVGGLRCDTSLARSPSRSQATTTNTTNSITTTTTTTTAAANTNTTNTTATPQTTSFGAPAGPRLHLQAESRPSADDDTRTYSAKRGLQLQPQPEPVAEAPTATRPLQGVIVEIKEEQSIKGRERTSSELLSTPNTAATANVRTTTPTTANPPSAPTGTATGTITAAIANTTVTTDPPPTLSSAAHASSSADTQRIANGAASSRPPTPPSRAMSNPPPPHQSGPPRQHVPYPAPTYASPMQYAYPASAGSNADVYRGSPTAASHAMSLPSMRTIDPLQQQQQQQQHHQQQQQQQQQIAMAAPMGQMPRGMSYYPPPPLQLPGSFTAFPADGIPRYAIPPSDPRTVLASGRHKKEIKRRTKTGCLTCRKRRIKCDEQHPVCKNCQKSKRDCMGYDPIFKQQQQQQHPTSIQPAPNNHPVPPSASVPSNGPPLPPPTAPPPVYNPAVMSAAPANTISSNSMAKDGILRTEGIDLAPAPTLDPSLGMATTTSGTTIPGMHSMTTNIDPRPMSSVTPHLRGGGPELVSMHHSASQSPPLPPLPQQQQQPHLVALPPRSPRIPINQLVVMSGATLPKLQVSPSAALLNDVRGLLAEIYGPGLERFFESGWFTREQTLDMLMADKSTTDVLAAFLNTISSVGANEPPSLDYPATLEPLVVWKATLACFADPSNQQMNAGRSLPPPDDIVEARNRLTILDALISGDVLSQNPLQPMLSEGDFHRLREFEFWFYLGEFLTIKSDPNHPMPPNREEILAKMRTVLDGRENRDVLYAVTIMRAYTPEFPADFERTLPAHLDESMPVSKLAVARKFIQDEAKVTGGTTNVVRCFSEIAARAFVTRAGSRRTTI</sequence>
<comment type="caution">
    <text evidence="9">The sequence shown here is derived from an EMBL/GenBank/DDBJ whole genome shotgun (WGS) entry which is preliminary data.</text>
</comment>
<dbReference type="PANTHER" id="PTHR36206">
    <property type="entry name" value="ASPERCRYPTIN BIOSYNTHESIS CLUSTER-SPECIFIC TRANSCRIPTION REGULATOR ATNN-RELATED"/>
    <property type="match status" value="1"/>
</dbReference>
<keyword evidence="4" id="KW-0238">DNA-binding</keyword>